<evidence type="ECO:0000313" key="1">
    <source>
        <dbReference type="EMBL" id="KAK8862693.1"/>
    </source>
</evidence>
<dbReference type="Proteomes" id="UP001390339">
    <property type="component" value="Unassembled WGS sequence"/>
</dbReference>
<proteinExistence type="predicted"/>
<evidence type="ECO:0008006" key="3">
    <source>
        <dbReference type="Google" id="ProtNLM"/>
    </source>
</evidence>
<accession>A0ABR2IHD5</accession>
<organism evidence="1 2">
    <name type="scientific">Apiospora arundinis</name>
    <dbReference type="NCBI Taxonomy" id="335852"/>
    <lineage>
        <taxon>Eukaryota</taxon>
        <taxon>Fungi</taxon>
        <taxon>Dikarya</taxon>
        <taxon>Ascomycota</taxon>
        <taxon>Pezizomycotina</taxon>
        <taxon>Sordariomycetes</taxon>
        <taxon>Xylariomycetidae</taxon>
        <taxon>Amphisphaeriales</taxon>
        <taxon>Apiosporaceae</taxon>
        <taxon>Apiospora</taxon>
    </lineage>
</organism>
<protein>
    <recommendedName>
        <fullName evidence="3">F-box domain-containing protein</fullName>
    </recommendedName>
</protein>
<reference evidence="1 2" key="1">
    <citation type="journal article" date="2024" name="IMA Fungus">
        <title>Apiospora arundinis, a panoply of carbohydrate-active enzymes and secondary metabolites.</title>
        <authorList>
            <person name="Sorensen T."/>
            <person name="Petersen C."/>
            <person name="Muurmann A.T."/>
            <person name="Christiansen J.V."/>
            <person name="Brundto M.L."/>
            <person name="Overgaard C.K."/>
            <person name="Boysen A.T."/>
            <person name="Wollenberg R.D."/>
            <person name="Larsen T.O."/>
            <person name="Sorensen J.L."/>
            <person name="Nielsen K.L."/>
            <person name="Sondergaard T.E."/>
        </authorList>
    </citation>
    <scope>NUCLEOTIDE SEQUENCE [LARGE SCALE GENOMIC DNA]</scope>
    <source>
        <strain evidence="1 2">AAU 773</strain>
    </source>
</reference>
<comment type="caution">
    <text evidence="1">The sequence shown here is derived from an EMBL/GenBank/DDBJ whole genome shotgun (WGS) entry which is preliminary data.</text>
</comment>
<dbReference type="EMBL" id="JAPCWZ010000005">
    <property type="protein sequence ID" value="KAK8862693.1"/>
    <property type="molecule type" value="Genomic_DNA"/>
</dbReference>
<evidence type="ECO:0000313" key="2">
    <source>
        <dbReference type="Proteomes" id="UP001390339"/>
    </source>
</evidence>
<gene>
    <name evidence="1" type="ORF">PGQ11_008928</name>
</gene>
<keyword evidence="2" id="KW-1185">Reference proteome</keyword>
<name>A0ABR2IHD5_9PEZI</name>
<sequence>MTQPSLFSLPIEIRAQILKHAVGDNFDGWSDTFDDRSYRALMRTSKPISDELFSLLIRPDQHISLQILHLDDPKIRALIRHGCVLDTVDLDIEVPHLPAQGNNISQEMAVVWSKVRDTIKLTRCFRSVERVKCHFDTRGCKKLALHRFFICPIKVNQIPLGSLHSLIIGALAEPFIKYSPSTDKSLSKPFISVDYLRRSYRSWSDCNYPPVSDQQAASIFHQTARIAETVRNGICIPQSLPERLLARGEDFPTLSEHQVLELRHELRSLSIAVDAIIDTCLGRFGNMLRLHRFATWNCSESNSLSAASQHTLLRGAGPNDQTISNRETLMELLKPAECDGSSYPVDTWYRNYPDGIPPLDLLAKQHRERFEEEPEFYKPDVAHSED</sequence>